<dbReference type="AlphaFoldDB" id="A0AAV5TVA4"/>
<sequence>ADSRSSFPFMMTDHSITSTEGSSIRTEIFAMIWNIRFHARTLDDFTALFLDIHKLYSTPAYHIHHITCDNMTGSEREIAELHVLTSSWTFDFDDYPRLDRSDNARRVLEGLE</sequence>
<dbReference type="EMBL" id="BTSX01000005">
    <property type="protein sequence ID" value="GMS98465.1"/>
    <property type="molecule type" value="Genomic_DNA"/>
</dbReference>
<gene>
    <name evidence="1" type="ORF">PENTCL1PPCAC_20640</name>
</gene>
<organism evidence="1 2">
    <name type="scientific">Pristionchus entomophagus</name>
    <dbReference type="NCBI Taxonomy" id="358040"/>
    <lineage>
        <taxon>Eukaryota</taxon>
        <taxon>Metazoa</taxon>
        <taxon>Ecdysozoa</taxon>
        <taxon>Nematoda</taxon>
        <taxon>Chromadorea</taxon>
        <taxon>Rhabditida</taxon>
        <taxon>Rhabditina</taxon>
        <taxon>Diplogasteromorpha</taxon>
        <taxon>Diplogasteroidea</taxon>
        <taxon>Neodiplogasteridae</taxon>
        <taxon>Pristionchus</taxon>
    </lineage>
</organism>
<feature type="non-terminal residue" evidence="1">
    <location>
        <position position="112"/>
    </location>
</feature>
<feature type="non-terminal residue" evidence="1">
    <location>
        <position position="1"/>
    </location>
</feature>
<accession>A0AAV5TVA4</accession>
<dbReference type="Proteomes" id="UP001432027">
    <property type="component" value="Unassembled WGS sequence"/>
</dbReference>
<evidence type="ECO:0000313" key="2">
    <source>
        <dbReference type="Proteomes" id="UP001432027"/>
    </source>
</evidence>
<protein>
    <submittedName>
        <fullName evidence="1">Uncharacterized protein</fullName>
    </submittedName>
</protein>
<reference evidence="1" key="1">
    <citation type="submission" date="2023-10" db="EMBL/GenBank/DDBJ databases">
        <title>Genome assembly of Pristionchus species.</title>
        <authorList>
            <person name="Yoshida K."/>
            <person name="Sommer R.J."/>
        </authorList>
    </citation>
    <scope>NUCLEOTIDE SEQUENCE</scope>
    <source>
        <strain evidence="1">RS0144</strain>
    </source>
</reference>
<keyword evidence="2" id="KW-1185">Reference proteome</keyword>
<comment type="caution">
    <text evidence="1">The sequence shown here is derived from an EMBL/GenBank/DDBJ whole genome shotgun (WGS) entry which is preliminary data.</text>
</comment>
<proteinExistence type="predicted"/>
<name>A0AAV5TVA4_9BILA</name>
<evidence type="ECO:0000313" key="1">
    <source>
        <dbReference type="EMBL" id="GMS98465.1"/>
    </source>
</evidence>